<dbReference type="InterPro" id="IPR029016">
    <property type="entry name" value="GAF-like_dom_sf"/>
</dbReference>
<dbReference type="PRINTS" id="PR00344">
    <property type="entry name" value="BCTRLSENSOR"/>
</dbReference>
<evidence type="ECO:0000256" key="4">
    <source>
        <dbReference type="ARBA" id="ARBA00022679"/>
    </source>
</evidence>
<gene>
    <name evidence="8" type="ORF">ENR64_13815</name>
</gene>
<evidence type="ECO:0000259" key="7">
    <source>
        <dbReference type="PROSITE" id="PS50109"/>
    </source>
</evidence>
<evidence type="ECO:0000256" key="2">
    <source>
        <dbReference type="ARBA" id="ARBA00012438"/>
    </source>
</evidence>
<dbReference type="InterPro" id="IPR036890">
    <property type="entry name" value="HATPase_C_sf"/>
</dbReference>
<dbReference type="EMBL" id="DSRU01000205">
    <property type="protein sequence ID" value="HFM98806.1"/>
    <property type="molecule type" value="Genomic_DNA"/>
</dbReference>
<dbReference type="Pfam" id="PF02518">
    <property type="entry name" value="HATPase_c"/>
    <property type="match status" value="1"/>
</dbReference>
<dbReference type="PANTHER" id="PTHR43711">
    <property type="entry name" value="TWO-COMPONENT HISTIDINE KINASE"/>
    <property type="match status" value="1"/>
</dbReference>
<evidence type="ECO:0000256" key="5">
    <source>
        <dbReference type="ARBA" id="ARBA00022777"/>
    </source>
</evidence>
<dbReference type="CDD" id="cd00082">
    <property type="entry name" value="HisKA"/>
    <property type="match status" value="1"/>
</dbReference>
<dbReference type="Pfam" id="PF00512">
    <property type="entry name" value="HisKA"/>
    <property type="match status" value="1"/>
</dbReference>
<keyword evidence="6" id="KW-0902">Two-component regulatory system</keyword>
<dbReference type="InterPro" id="IPR005467">
    <property type="entry name" value="His_kinase_dom"/>
</dbReference>
<keyword evidence="4" id="KW-0808">Transferase</keyword>
<dbReference type="Pfam" id="PF01590">
    <property type="entry name" value="GAF"/>
    <property type="match status" value="1"/>
</dbReference>
<feature type="domain" description="Histidine kinase" evidence="7">
    <location>
        <begin position="215"/>
        <end position="449"/>
    </location>
</feature>
<name>A0A7C3KEJ1_9CYAN</name>
<dbReference type="AlphaFoldDB" id="A0A7C3KEJ1"/>
<proteinExistence type="predicted"/>
<dbReference type="EC" id="2.7.13.3" evidence="2"/>
<dbReference type="PROSITE" id="PS50109">
    <property type="entry name" value="HIS_KIN"/>
    <property type="match status" value="1"/>
</dbReference>
<dbReference type="GO" id="GO:0000155">
    <property type="term" value="F:phosphorelay sensor kinase activity"/>
    <property type="evidence" value="ECO:0007669"/>
    <property type="project" value="InterPro"/>
</dbReference>
<organism evidence="8">
    <name type="scientific">Oscillatoriales cyanobacterium SpSt-418</name>
    <dbReference type="NCBI Taxonomy" id="2282169"/>
    <lineage>
        <taxon>Bacteria</taxon>
        <taxon>Bacillati</taxon>
        <taxon>Cyanobacteriota</taxon>
        <taxon>Cyanophyceae</taxon>
        <taxon>Oscillatoriophycideae</taxon>
        <taxon>Oscillatoriales</taxon>
    </lineage>
</organism>
<dbReference type="SUPFAM" id="SSF55781">
    <property type="entry name" value="GAF domain-like"/>
    <property type="match status" value="1"/>
</dbReference>
<comment type="caution">
    <text evidence="8">The sequence shown here is derived from an EMBL/GenBank/DDBJ whole genome shotgun (WGS) entry which is preliminary data.</text>
</comment>
<dbReference type="CDD" id="cd00075">
    <property type="entry name" value="HATPase"/>
    <property type="match status" value="1"/>
</dbReference>
<evidence type="ECO:0000256" key="1">
    <source>
        <dbReference type="ARBA" id="ARBA00000085"/>
    </source>
</evidence>
<dbReference type="InterPro" id="IPR004358">
    <property type="entry name" value="Sig_transdc_His_kin-like_C"/>
</dbReference>
<dbReference type="SUPFAM" id="SSF47384">
    <property type="entry name" value="Homodimeric domain of signal transducing histidine kinase"/>
    <property type="match status" value="1"/>
</dbReference>
<dbReference type="SMART" id="SM00065">
    <property type="entry name" value="GAF"/>
    <property type="match status" value="1"/>
</dbReference>
<dbReference type="InterPro" id="IPR003594">
    <property type="entry name" value="HATPase_dom"/>
</dbReference>
<accession>A0A7C3KEJ1</accession>
<protein>
    <recommendedName>
        <fullName evidence="2">histidine kinase</fullName>
        <ecNumber evidence="2">2.7.13.3</ecNumber>
    </recommendedName>
</protein>
<keyword evidence="5 8" id="KW-0418">Kinase</keyword>
<dbReference type="InterPro" id="IPR003661">
    <property type="entry name" value="HisK_dim/P_dom"/>
</dbReference>
<evidence type="ECO:0000256" key="6">
    <source>
        <dbReference type="ARBA" id="ARBA00023012"/>
    </source>
</evidence>
<dbReference type="SUPFAM" id="SSF55874">
    <property type="entry name" value="ATPase domain of HSP90 chaperone/DNA topoisomerase II/histidine kinase"/>
    <property type="match status" value="1"/>
</dbReference>
<dbReference type="Gene3D" id="1.10.287.130">
    <property type="match status" value="1"/>
</dbReference>
<dbReference type="PANTHER" id="PTHR43711:SF1">
    <property type="entry name" value="HISTIDINE KINASE 1"/>
    <property type="match status" value="1"/>
</dbReference>
<dbReference type="SMART" id="SM00387">
    <property type="entry name" value="HATPase_c"/>
    <property type="match status" value="1"/>
</dbReference>
<comment type="catalytic activity">
    <reaction evidence="1">
        <text>ATP + protein L-histidine = ADP + protein N-phospho-L-histidine.</text>
        <dbReference type="EC" id="2.7.13.3"/>
    </reaction>
</comment>
<dbReference type="SMART" id="SM00388">
    <property type="entry name" value="HisKA"/>
    <property type="match status" value="1"/>
</dbReference>
<dbReference type="InterPro" id="IPR036097">
    <property type="entry name" value="HisK_dim/P_sf"/>
</dbReference>
<evidence type="ECO:0000256" key="3">
    <source>
        <dbReference type="ARBA" id="ARBA00022553"/>
    </source>
</evidence>
<sequence>MQAGIAIQQSELYQQIHQLNTRNEVLVSERTAQLQEALNYEALLKRIADRVRDSLDERQILQAAVQELTLLSFVDASYAFLVDSDANNRQETYYEHTDLRYSLRENLLGISRLLEIQPQLQCQQTFQFCSMQPHPIIGQLSILCSPIVDDRQHLGYLWLVKPAKHPFSKMEIRLVQQVANQCAIALRQSRLYQAAQAQVRELERLNQLKDDFLSTVSHELRTPMSSIKMSIQMLEILLFNQGELSAPTHLWSRLKQYFQILRDESQREINLINDLLDLSRLDAGTEPYNPTTVALQPWLEHIADPYIERARLHEQILRIEVPVDLPDITTDLSHLGRVLAELLNNACKYTPAKGEIILTVAIVEPFHSDTDQPYLQLQVTNTGVEIPASELGQIFEKFYRIPNNDPWKHGGTGLGLALVKRLVEHLGGTIWAESGNGATWFMVKLALSL</sequence>
<dbReference type="InterPro" id="IPR003018">
    <property type="entry name" value="GAF"/>
</dbReference>
<dbReference type="Gene3D" id="3.30.450.40">
    <property type="match status" value="1"/>
</dbReference>
<dbReference type="Gene3D" id="3.30.565.10">
    <property type="entry name" value="Histidine kinase-like ATPase, C-terminal domain"/>
    <property type="match status" value="1"/>
</dbReference>
<reference evidence="8" key="1">
    <citation type="journal article" date="2020" name="mSystems">
        <title>Genome- and Community-Level Interaction Insights into Carbon Utilization and Element Cycling Functions of Hydrothermarchaeota in Hydrothermal Sediment.</title>
        <authorList>
            <person name="Zhou Z."/>
            <person name="Liu Y."/>
            <person name="Xu W."/>
            <person name="Pan J."/>
            <person name="Luo Z.H."/>
            <person name="Li M."/>
        </authorList>
    </citation>
    <scope>NUCLEOTIDE SEQUENCE [LARGE SCALE GENOMIC DNA]</scope>
    <source>
        <strain evidence="8">SpSt-418</strain>
    </source>
</reference>
<keyword evidence="3" id="KW-0597">Phosphoprotein</keyword>
<evidence type="ECO:0000313" key="8">
    <source>
        <dbReference type="EMBL" id="HFM98806.1"/>
    </source>
</evidence>
<dbReference type="InterPro" id="IPR050736">
    <property type="entry name" value="Sensor_HK_Regulatory"/>
</dbReference>